<keyword evidence="3" id="KW-1185">Reference proteome</keyword>
<accession>A0ABV3DTY8</accession>
<feature type="domain" description="Insertion element IS402-like" evidence="1">
    <location>
        <begin position="6"/>
        <end position="78"/>
    </location>
</feature>
<evidence type="ECO:0000259" key="1">
    <source>
        <dbReference type="Pfam" id="PF13340"/>
    </source>
</evidence>
<dbReference type="RefSeq" id="WP_358363161.1">
    <property type="nucleotide sequence ID" value="NZ_JBEZFP010000161.1"/>
</dbReference>
<organism evidence="2 3">
    <name type="scientific">Streptodolium elevatio</name>
    <dbReference type="NCBI Taxonomy" id="3157996"/>
    <lineage>
        <taxon>Bacteria</taxon>
        <taxon>Bacillati</taxon>
        <taxon>Actinomycetota</taxon>
        <taxon>Actinomycetes</taxon>
        <taxon>Kitasatosporales</taxon>
        <taxon>Streptomycetaceae</taxon>
        <taxon>Streptodolium</taxon>
    </lineage>
</organism>
<evidence type="ECO:0000313" key="2">
    <source>
        <dbReference type="EMBL" id="MEU8139218.1"/>
    </source>
</evidence>
<gene>
    <name evidence="2" type="ORF">AB0C36_37690</name>
</gene>
<name>A0ABV3DTY8_9ACTN</name>
<dbReference type="Proteomes" id="UP001551482">
    <property type="component" value="Unassembled WGS sequence"/>
</dbReference>
<dbReference type="Pfam" id="PF13340">
    <property type="entry name" value="DUF4096"/>
    <property type="match status" value="1"/>
</dbReference>
<evidence type="ECO:0000313" key="3">
    <source>
        <dbReference type="Proteomes" id="UP001551482"/>
    </source>
</evidence>
<sequence length="173" mass="20159">MGRGDLTDAQWARLESLLPVGVKPGRPPARTKRQLIDGIRWWPRAGVPWRDVPGRYGPWETVYGLFRRWLRDGTWARILERFQARADAEGLVTWDVNIDSTVCQVTVRPLPRPSALNRRCSTWCRPYRVGGVRLVRTPPAYVGAATGVFSRRRLRCECPRGSRRRRWRLRMRP</sequence>
<dbReference type="InterPro" id="IPR025161">
    <property type="entry name" value="IS402-like_dom"/>
</dbReference>
<comment type="caution">
    <text evidence="2">The sequence shown here is derived from an EMBL/GenBank/DDBJ whole genome shotgun (WGS) entry which is preliminary data.</text>
</comment>
<dbReference type="PANTHER" id="PTHR46637">
    <property type="entry name" value="TIS1421-TRANSPOSASE PROTEIN A"/>
    <property type="match status" value="1"/>
</dbReference>
<dbReference type="InterPro" id="IPR052909">
    <property type="entry name" value="Transposase_6_like"/>
</dbReference>
<dbReference type="PANTHER" id="PTHR46637:SF1">
    <property type="entry name" value="BLL5188 PROTEIN"/>
    <property type="match status" value="1"/>
</dbReference>
<protein>
    <submittedName>
        <fullName evidence="2">Transposase</fullName>
    </submittedName>
</protein>
<proteinExistence type="predicted"/>
<reference evidence="2 3" key="1">
    <citation type="submission" date="2024-06" db="EMBL/GenBank/DDBJ databases">
        <title>The Natural Products Discovery Center: Release of the First 8490 Sequenced Strains for Exploring Actinobacteria Biosynthetic Diversity.</title>
        <authorList>
            <person name="Kalkreuter E."/>
            <person name="Kautsar S.A."/>
            <person name="Yang D."/>
            <person name="Bader C.D."/>
            <person name="Teijaro C.N."/>
            <person name="Fluegel L."/>
            <person name="Davis C.M."/>
            <person name="Simpson J.R."/>
            <person name="Lauterbach L."/>
            <person name="Steele A.D."/>
            <person name="Gui C."/>
            <person name="Meng S."/>
            <person name="Li G."/>
            <person name="Viehrig K."/>
            <person name="Ye F."/>
            <person name="Su P."/>
            <person name="Kiefer A.F."/>
            <person name="Nichols A."/>
            <person name="Cepeda A.J."/>
            <person name="Yan W."/>
            <person name="Fan B."/>
            <person name="Jiang Y."/>
            <person name="Adhikari A."/>
            <person name="Zheng C.-J."/>
            <person name="Schuster L."/>
            <person name="Cowan T.M."/>
            <person name="Smanski M.J."/>
            <person name="Chevrette M.G."/>
            <person name="De Carvalho L.P.S."/>
            <person name="Shen B."/>
        </authorList>
    </citation>
    <scope>NUCLEOTIDE SEQUENCE [LARGE SCALE GENOMIC DNA]</scope>
    <source>
        <strain evidence="2 3">NPDC048946</strain>
    </source>
</reference>
<dbReference type="EMBL" id="JBEZFP010000161">
    <property type="protein sequence ID" value="MEU8139218.1"/>
    <property type="molecule type" value="Genomic_DNA"/>
</dbReference>